<dbReference type="AlphaFoldDB" id="A0AA87U6F4"/>
<dbReference type="EMBL" id="BAYX01000012">
    <property type="protein sequence ID" value="GAJ95592.1"/>
    <property type="molecule type" value="Genomic_DNA"/>
</dbReference>
<reference evidence="1 2" key="1">
    <citation type="submission" date="2014-05" db="EMBL/GenBank/DDBJ databases">
        <title>Whole genome shotgun sequence of Rhizobium rhizogenes NBRC 13257.</title>
        <authorList>
            <person name="Katano-Makiyama Y."/>
            <person name="Hosoyama A."/>
            <person name="Hashimoto M."/>
            <person name="Hosoyama Y."/>
            <person name="Noguchi M."/>
            <person name="Tsuchikane K."/>
            <person name="Kimura A."/>
            <person name="Ohji S."/>
            <person name="Ichikawa N."/>
            <person name="Yamazoe A."/>
            <person name="Fujita N."/>
        </authorList>
    </citation>
    <scope>NUCLEOTIDE SEQUENCE [LARGE SCALE GENOMIC DNA]</scope>
    <source>
        <strain evidence="1 2">NBRC 13257</strain>
    </source>
</reference>
<dbReference type="SUPFAM" id="SSF53335">
    <property type="entry name" value="S-adenosyl-L-methionine-dependent methyltransferases"/>
    <property type="match status" value="1"/>
</dbReference>
<dbReference type="InterPro" id="IPR029063">
    <property type="entry name" value="SAM-dependent_MTases_sf"/>
</dbReference>
<accession>A0AA87U6F4</accession>
<proteinExistence type="predicted"/>
<evidence type="ECO:0000313" key="2">
    <source>
        <dbReference type="Proteomes" id="UP000026941"/>
    </source>
</evidence>
<protein>
    <submittedName>
        <fullName evidence="1">Uncharacterized protein</fullName>
    </submittedName>
</protein>
<organism evidence="1 2">
    <name type="scientific">Rhizobium rhizogenes NBRC 13257</name>
    <dbReference type="NCBI Taxonomy" id="1220581"/>
    <lineage>
        <taxon>Bacteria</taxon>
        <taxon>Pseudomonadati</taxon>
        <taxon>Pseudomonadota</taxon>
        <taxon>Alphaproteobacteria</taxon>
        <taxon>Hyphomicrobiales</taxon>
        <taxon>Rhizobiaceae</taxon>
        <taxon>Rhizobium/Agrobacterium group</taxon>
        <taxon>Rhizobium</taxon>
    </lineage>
</organism>
<comment type="caution">
    <text evidence="1">The sequence shown here is derived from an EMBL/GenBank/DDBJ whole genome shotgun (WGS) entry which is preliminary data.</text>
</comment>
<name>A0AA87U6F4_RHIRH</name>
<dbReference type="Gene3D" id="3.30.40.220">
    <property type="match status" value="1"/>
</dbReference>
<gene>
    <name evidence="1" type="ORF">RRH01S_12_01480</name>
</gene>
<dbReference type="Proteomes" id="UP000026941">
    <property type="component" value="Unassembled WGS sequence"/>
</dbReference>
<evidence type="ECO:0000313" key="1">
    <source>
        <dbReference type="EMBL" id="GAJ95592.1"/>
    </source>
</evidence>
<dbReference type="RefSeq" id="WP_052365249.1">
    <property type="nucleotide sequence ID" value="NZ_BAYX01000012.1"/>
</dbReference>
<sequence>MQLQAKITDFSEFDILPVLKRPYEERVIDPTCGTAGFLFHAAEYFDKLGTYEEQKSNWQAREREERRFRLQSARRMARTAHRIARASLKSASLRSNKVKTIDLSEEELAAHVLELFADQGGRCKLSDLAVQFDGAIADPEMACSLDRIDSGGGYTRGNLQVVCNFINRWKSDTDNYKFKQLLALIRCHAPQQEVIAPADRLSPGWVHTHRL</sequence>